<dbReference type="GO" id="GO:0042910">
    <property type="term" value="F:xenobiotic transmembrane transporter activity"/>
    <property type="evidence" value="ECO:0007669"/>
    <property type="project" value="InterPro"/>
</dbReference>
<dbReference type="EMBL" id="CP002623">
    <property type="protein sequence ID" value="AEI95500.1"/>
    <property type="molecule type" value="Genomic_DNA"/>
</dbReference>
<dbReference type="KEGG" id="rli:RLO149_c035610"/>
<keyword evidence="6 7" id="KW-0472">Membrane</keyword>
<reference evidence="8 9" key="1">
    <citation type="journal article" date="2011" name="BMC Genomics">
        <title>Comparative genome analysis and genome-guided physiological analysis of Roseobacter litoralis.</title>
        <authorList>
            <person name="Kalhoefer D."/>
            <person name="Thole S."/>
            <person name="Voget S."/>
            <person name="Lehmann R."/>
            <person name="Liesegang H."/>
            <person name="Wollher A."/>
            <person name="Daniel R."/>
            <person name="Simon M."/>
            <person name="Brinkhoff T."/>
        </authorList>
    </citation>
    <scope>NUCLEOTIDE SEQUENCE [LARGE SCALE GENOMIC DNA]</scope>
    <source>
        <strain evidence="9">ATCC 49566 / DSM 6996 / JCM 21268 / NBRC 15278 / OCh 149</strain>
    </source>
</reference>
<evidence type="ECO:0000256" key="3">
    <source>
        <dbReference type="ARBA" id="ARBA00022475"/>
    </source>
</evidence>
<protein>
    <submittedName>
        <fullName evidence="8">MatE efflux family protein</fullName>
    </submittedName>
</protein>
<dbReference type="InterPro" id="IPR051327">
    <property type="entry name" value="MATE_MepA_subfamily"/>
</dbReference>
<evidence type="ECO:0000256" key="4">
    <source>
        <dbReference type="ARBA" id="ARBA00022692"/>
    </source>
</evidence>
<keyword evidence="2" id="KW-0813">Transport</keyword>
<feature type="transmembrane region" description="Helical" evidence="7">
    <location>
        <begin position="353"/>
        <end position="376"/>
    </location>
</feature>
<evidence type="ECO:0000313" key="9">
    <source>
        <dbReference type="Proteomes" id="UP000001353"/>
    </source>
</evidence>
<dbReference type="RefSeq" id="WP_013963392.1">
    <property type="nucleotide sequence ID" value="NC_015730.1"/>
</dbReference>
<evidence type="ECO:0000256" key="5">
    <source>
        <dbReference type="ARBA" id="ARBA00022989"/>
    </source>
</evidence>
<dbReference type="GO" id="GO:0005886">
    <property type="term" value="C:plasma membrane"/>
    <property type="evidence" value="ECO:0007669"/>
    <property type="project" value="UniProtKB-SubCell"/>
</dbReference>
<feature type="transmembrane region" description="Helical" evidence="7">
    <location>
        <begin position="278"/>
        <end position="298"/>
    </location>
</feature>
<feature type="transmembrane region" description="Helical" evidence="7">
    <location>
        <begin position="50"/>
        <end position="78"/>
    </location>
</feature>
<dbReference type="InterPro" id="IPR002528">
    <property type="entry name" value="MATE_fam"/>
</dbReference>
<feature type="transmembrane region" description="Helical" evidence="7">
    <location>
        <begin position="310"/>
        <end position="333"/>
    </location>
</feature>
<evidence type="ECO:0000256" key="2">
    <source>
        <dbReference type="ARBA" id="ARBA00022448"/>
    </source>
</evidence>
<evidence type="ECO:0000256" key="6">
    <source>
        <dbReference type="ARBA" id="ARBA00023136"/>
    </source>
</evidence>
<keyword evidence="3" id="KW-1003">Cell membrane</keyword>
<dbReference type="PIRSF" id="PIRSF006603">
    <property type="entry name" value="DinF"/>
    <property type="match status" value="1"/>
</dbReference>
<evidence type="ECO:0000256" key="7">
    <source>
        <dbReference type="SAM" id="Phobius"/>
    </source>
</evidence>
<organism evidence="8 9">
    <name type="scientific">Roseobacter litoralis (strain ATCC 49566 / DSM 6996 / JCM 21268 / NBRC 15278 / OCh 149)</name>
    <dbReference type="NCBI Taxonomy" id="391595"/>
    <lineage>
        <taxon>Bacteria</taxon>
        <taxon>Pseudomonadati</taxon>
        <taxon>Pseudomonadota</taxon>
        <taxon>Alphaproteobacteria</taxon>
        <taxon>Rhodobacterales</taxon>
        <taxon>Roseobacteraceae</taxon>
        <taxon>Roseobacter</taxon>
    </lineage>
</organism>
<keyword evidence="5 7" id="KW-1133">Transmembrane helix</keyword>
<dbReference type="Pfam" id="PF01554">
    <property type="entry name" value="MatE"/>
    <property type="match status" value="2"/>
</dbReference>
<dbReference type="InterPro" id="IPR048279">
    <property type="entry name" value="MdtK-like"/>
</dbReference>
<dbReference type="eggNOG" id="COG0534">
    <property type="taxonomic scope" value="Bacteria"/>
</dbReference>
<dbReference type="Proteomes" id="UP000001353">
    <property type="component" value="Chromosome"/>
</dbReference>
<dbReference type="PANTHER" id="PTHR43823:SF3">
    <property type="entry name" value="MULTIDRUG EXPORT PROTEIN MEPA"/>
    <property type="match status" value="1"/>
</dbReference>
<gene>
    <name evidence="8" type="ordered locus">RLO149_c035610</name>
</gene>
<dbReference type="STRING" id="391595.RLO149_c035610"/>
<dbReference type="PANTHER" id="PTHR43823">
    <property type="entry name" value="SPORULATION PROTEIN YKVU"/>
    <property type="match status" value="1"/>
</dbReference>
<feature type="transmembrane region" description="Helical" evidence="7">
    <location>
        <begin position="98"/>
        <end position="117"/>
    </location>
</feature>
<dbReference type="GO" id="GO:0015297">
    <property type="term" value="F:antiporter activity"/>
    <property type="evidence" value="ECO:0007669"/>
    <property type="project" value="InterPro"/>
</dbReference>
<feature type="transmembrane region" description="Helical" evidence="7">
    <location>
        <begin position="415"/>
        <end position="433"/>
    </location>
</feature>
<accession>F7ZAV8</accession>
<feature type="transmembrane region" description="Helical" evidence="7">
    <location>
        <begin position="21"/>
        <end position="44"/>
    </location>
</feature>
<evidence type="ECO:0000313" key="8">
    <source>
        <dbReference type="EMBL" id="AEI95500.1"/>
    </source>
</evidence>
<keyword evidence="4 7" id="KW-0812">Transmembrane</keyword>
<keyword evidence="9" id="KW-1185">Reference proteome</keyword>
<sequence>MAEAQAKFLKGSLFRHISVMSLTSSVGLMAIFAVDFIDMIFIAMLGKAELAAAVGYAATVLFFTTSFGIGMAIAAGALVARALGAGDAALASERKTHALTYGVVFGTAFAALVWMNLAPIVDLLGAKGRTADLAVQYLRIVVPSLPFLMIGMMGGAILRAHGDARRAMMATIYGGLINAVLDPILIFGLDLELTGAALASVAARIVIAVTALMPIIRHYGGVGRPRPRGLLRDLPPIAAIAFPAILTQLATPVGQAIVTRAMADFGEMAVAGMAIVGRLSPLAFGVIFALSGAVGPILGQNYGARNFERVQSGLTSALLFTGLVIVVVSSVLFALRDPIADLFMATGVTRDLVFLFCGPLSLLFFFNGVLFVANATFNNLGHPFYSTFLNWGRNTVGMIPLVLLGSSFFGAQGVLVGQAVGGVIFGVLAWWLARRVIARAPQEIAAAEAKPSEFGRQGRLMSLLYLRR</sequence>
<dbReference type="NCBIfam" id="TIGR00797">
    <property type="entry name" value="matE"/>
    <property type="match status" value="1"/>
</dbReference>
<dbReference type="OrthoDB" id="9806302at2"/>
<proteinExistence type="predicted"/>
<dbReference type="HOGENOM" id="CLU_012893_0_1_5"/>
<dbReference type="AlphaFoldDB" id="F7ZAV8"/>
<feature type="transmembrane region" description="Helical" evidence="7">
    <location>
        <begin position="137"/>
        <end position="158"/>
    </location>
</feature>
<name>F7ZAV8_ROSLO</name>
<feature type="transmembrane region" description="Helical" evidence="7">
    <location>
        <begin position="195"/>
        <end position="216"/>
    </location>
</feature>
<comment type="subcellular location">
    <subcellularLocation>
        <location evidence="1">Cell inner membrane</location>
        <topology evidence="1">Multi-pass membrane protein</topology>
    </subcellularLocation>
</comment>
<feature type="transmembrane region" description="Helical" evidence="7">
    <location>
        <begin position="170"/>
        <end position="189"/>
    </location>
</feature>
<evidence type="ECO:0000256" key="1">
    <source>
        <dbReference type="ARBA" id="ARBA00004429"/>
    </source>
</evidence>